<evidence type="ECO:0000256" key="1">
    <source>
        <dbReference type="ARBA" id="ARBA00004173"/>
    </source>
</evidence>
<keyword evidence="5" id="KW-0496">Mitochondrion</keyword>
<dbReference type="GO" id="GO:0016740">
    <property type="term" value="F:transferase activity"/>
    <property type="evidence" value="ECO:0007669"/>
    <property type="project" value="UniProtKB-KW"/>
</dbReference>
<proteinExistence type="inferred from homology"/>
<comment type="subcellular location">
    <subcellularLocation>
        <location evidence="1">Mitochondrion</location>
    </subcellularLocation>
</comment>
<dbReference type="PANTHER" id="PTHR36091">
    <property type="entry name" value="ALTERED INHERITANCE OF MITOCHONDRIA PROTEIN 9, MITOCHONDRIAL"/>
    <property type="match status" value="1"/>
</dbReference>
<dbReference type="InterPro" id="IPR011009">
    <property type="entry name" value="Kinase-like_dom_sf"/>
</dbReference>
<evidence type="ECO:0000259" key="7">
    <source>
        <dbReference type="Pfam" id="PF01636"/>
    </source>
</evidence>
<evidence type="ECO:0000313" key="8">
    <source>
        <dbReference type="EMBL" id="RWQ91942.1"/>
    </source>
</evidence>
<dbReference type="InterPro" id="IPR051035">
    <property type="entry name" value="Mito_inheritance_9"/>
</dbReference>
<evidence type="ECO:0000256" key="6">
    <source>
        <dbReference type="ARBA" id="ARBA00031849"/>
    </source>
</evidence>
<dbReference type="PANTHER" id="PTHR36091:SF1">
    <property type="entry name" value="ALTERED INHERITANCE OF MITOCHONDRIA PROTEIN 9, MITOCHONDRIAL"/>
    <property type="match status" value="1"/>
</dbReference>
<dbReference type="RefSeq" id="XP_028481587.1">
    <property type="nucleotide sequence ID" value="XM_028632371.1"/>
</dbReference>
<evidence type="ECO:0000256" key="3">
    <source>
        <dbReference type="ARBA" id="ARBA00016197"/>
    </source>
</evidence>
<evidence type="ECO:0000256" key="5">
    <source>
        <dbReference type="ARBA" id="ARBA00023128"/>
    </source>
</evidence>
<keyword evidence="4" id="KW-0809">Transit peptide</keyword>
<dbReference type="GeneID" id="39601648"/>
<dbReference type="EMBL" id="RCNU01000015">
    <property type="protein sequence ID" value="RWQ91942.1"/>
    <property type="molecule type" value="Genomic_DNA"/>
</dbReference>
<dbReference type="STRING" id="264951.A0A443HJC8"/>
<comment type="similarity">
    <text evidence="2">Belongs to the AIM9 family.</text>
</comment>
<sequence length="567" mass="64101">MQLTINRGFSPLRCVFALHRTSRSLITSFVHSSTQHQIRTLTMSSCLGDVYWDDDSFYHYTGGRWLFNEAEQLADRRVKFNMTELVRVATASLGYSLSSCIGVQKLPEGNYNKAFLIKMCDGRQVVAKVPNPNAGLPFYTTASEAATMDFLNFLRMRTIAGIPSPKVYAWNACAAGNPVGAEYIIMEKSDGVLLSSKWPTMSMKEKHQLTQCIIGFERSLLSHHFENIGSLYYETDLARSQDKFSTTAYSGFVVGPTTDRKFLEDGRRTFDSDKGPWSTASEYILASARRERECIQRSTKFPKPEGIFGGPRSYQPTADAKLAVLDDFEKVAPYLLPKDTSVHVPVLWHGDLHHDNIFVDPADPSQILSIIDWQSVHIAPLFQQATTPAFLEFDGPKEPDGLSVPSLPKNFEELSLVEKERAKTLLAQQSLYKLYEIQSARQNPPVFKALRYASTLGGQIISLVSQVFNDGEPIVKGQLIQVAHEWDRIVAAQEVDQQKWEEGVQLMEDVLEALGGSENGWQGWVNHEDYSQMKGKLSTVRKQFLDHMAENEEEREAWDRVWPFQDK</sequence>
<protein>
    <recommendedName>
        <fullName evidence="3">Altered inheritance of mitochondria protein 9, mitochondrial</fullName>
    </recommendedName>
    <alternativeName>
        <fullName evidence="6">Found in mitochondrial proteome protein 29</fullName>
    </alternativeName>
</protein>
<reference evidence="8 9" key="1">
    <citation type="journal article" date="2018" name="Front. Microbiol.">
        <title>Genomic and genetic insights into a cosmopolitan fungus, Paecilomyces variotii (Eurotiales).</title>
        <authorList>
            <person name="Urquhart A.S."/>
            <person name="Mondo S.J."/>
            <person name="Makela M.R."/>
            <person name="Hane J.K."/>
            <person name="Wiebenga A."/>
            <person name="He G."/>
            <person name="Mihaltcheva S."/>
            <person name="Pangilinan J."/>
            <person name="Lipzen A."/>
            <person name="Barry K."/>
            <person name="de Vries R.P."/>
            <person name="Grigoriev I.V."/>
            <person name="Idnurm A."/>
        </authorList>
    </citation>
    <scope>NUCLEOTIDE SEQUENCE [LARGE SCALE GENOMIC DNA]</scope>
    <source>
        <strain evidence="8 9">CBS 101075</strain>
    </source>
</reference>
<keyword evidence="8" id="KW-0808">Transferase</keyword>
<evidence type="ECO:0000256" key="4">
    <source>
        <dbReference type="ARBA" id="ARBA00022946"/>
    </source>
</evidence>
<organism evidence="8 9">
    <name type="scientific">Byssochlamys spectabilis</name>
    <name type="common">Paecilomyces variotii</name>
    <dbReference type="NCBI Taxonomy" id="264951"/>
    <lineage>
        <taxon>Eukaryota</taxon>
        <taxon>Fungi</taxon>
        <taxon>Dikarya</taxon>
        <taxon>Ascomycota</taxon>
        <taxon>Pezizomycotina</taxon>
        <taxon>Eurotiomycetes</taxon>
        <taxon>Eurotiomycetidae</taxon>
        <taxon>Eurotiales</taxon>
        <taxon>Thermoascaceae</taxon>
        <taxon>Paecilomyces</taxon>
    </lineage>
</organism>
<comment type="caution">
    <text evidence="8">The sequence shown here is derived from an EMBL/GenBank/DDBJ whole genome shotgun (WGS) entry which is preliminary data.</text>
</comment>
<dbReference type="VEuPathDB" id="FungiDB:C8Q69DRAFT_501658"/>
<evidence type="ECO:0000256" key="2">
    <source>
        <dbReference type="ARBA" id="ARBA00005543"/>
    </source>
</evidence>
<dbReference type="InterPro" id="IPR002575">
    <property type="entry name" value="Aminoglycoside_PTrfase"/>
</dbReference>
<dbReference type="Pfam" id="PF01636">
    <property type="entry name" value="APH"/>
    <property type="match status" value="1"/>
</dbReference>
<accession>A0A443HJC8</accession>
<gene>
    <name evidence="8" type="ORF">C8Q69DRAFT_501658</name>
</gene>
<dbReference type="GO" id="GO:0005739">
    <property type="term" value="C:mitochondrion"/>
    <property type="evidence" value="ECO:0007669"/>
    <property type="project" value="UniProtKB-SubCell"/>
</dbReference>
<dbReference type="AlphaFoldDB" id="A0A443HJC8"/>
<name>A0A443HJC8_BYSSP</name>
<dbReference type="Proteomes" id="UP000283841">
    <property type="component" value="Unassembled WGS sequence"/>
</dbReference>
<evidence type="ECO:0000313" key="9">
    <source>
        <dbReference type="Proteomes" id="UP000283841"/>
    </source>
</evidence>
<dbReference type="Gene3D" id="3.90.1200.10">
    <property type="match status" value="1"/>
</dbReference>
<dbReference type="SUPFAM" id="SSF56112">
    <property type="entry name" value="Protein kinase-like (PK-like)"/>
    <property type="match status" value="1"/>
</dbReference>
<keyword evidence="9" id="KW-1185">Reference proteome</keyword>
<feature type="domain" description="Aminoglycoside phosphotransferase" evidence="7">
    <location>
        <begin position="323"/>
        <end position="381"/>
    </location>
</feature>